<dbReference type="InterPro" id="IPR036910">
    <property type="entry name" value="HMG_box_dom_sf"/>
</dbReference>
<evidence type="ECO:0000313" key="5">
    <source>
        <dbReference type="Proteomes" id="UP000276133"/>
    </source>
</evidence>
<comment type="caution">
    <text evidence="4">The sequence shown here is derived from an EMBL/GenBank/DDBJ whole genome shotgun (WGS) entry which is preliminary data.</text>
</comment>
<dbReference type="CDD" id="cd22014">
    <property type="entry name" value="HMG-box_CMB1-like"/>
    <property type="match status" value="1"/>
</dbReference>
<name>A0A3M7Q347_BRAPC</name>
<dbReference type="PANTHER" id="PTHR48112:SF22">
    <property type="entry name" value="MITOCHONDRIAL TRANSCRIPTION FACTOR A, ISOFORM B"/>
    <property type="match status" value="1"/>
</dbReference>
<dbReference type="AlphaFoldDB" id="A0A3M7Q347"/>
<feature type="non-terminal residue" evidence="4">
    <location>
        <position position="258"/>
    </location>
</feature>
<dbReference type="EMBL" id="REGN01007563">
    <property type="protein sequence ID" value="RNA05876.1"/>
    <property type="molecule type" value="Genomic_DNA"/>
</dbReference>
<evidence type="ECO:0000256" key="2">
    <source>
        <dbReference type="PROSITE-ProRule" id="PRU00267"/>
    </source>
</evidence>
<dbReference type="PANTHER" id="PTHR48112">
    <property type="entry name" value="HIGH MOBILITY GROUP PROTEIN DSP1"/>
    <property type="match status" value="1"/>
</dbReference>
<dbReference type="OrthoDB" id="5550281at2759"/>
<keyword evidence="1 2" id="KW-0238">DNA-binding</keyword>
<keyword evidence="5" id="KW-1185">Reference proteome</keyword>
<evidence type="ECO:0000256" key="1">
    <source>
        <dbReference type="ARBA" id="ARBA00023125"/>
    </source>
</evidence>
<dbReference type="SUPFAM" id="SSF47095">
    <property type="entry name" value="HMG-box"/>
    <property type="match status" value="2"/>
</dbReference>
<accession>A0A3M7Q347</accession>
<dbReference type="SMART" id="SM00398">
    <property type="entry name" value="HMG"/>
    <property type="match status" value="2"/>
</dbReference>
<dbReference type="Proteomes" id="UP000276133">
    <property type="component" value="Unassembled WGS sequence"/>
</dbReference>
<organism evidence="4 5">
    <name type="scientific">Brachionus plicatilis</name>
    <name type="common">Marine rotifer</name>
    <name type="synonym">Brachionus muelleri</name>
    <dbReference type="NCBI Taxonomy" id="10195"/>
    <lineage>
        <taxon>Eukaryota</taxon>
        <taxon>Metazoa</taxon>
        <taxon>Spiralia</taxon>
        <taxon>Gnathifera</taxon>
        <taxon>Rotifera</taxon>
        <taxon>Eurotatoria</taxon>
        <taxon>Monogononta</taxon>
        <taxon>Pseudotrocha</taxon>
        <taxon>Ploima</taxon>
        <taxon>Brachionidae</taxon>
        <taxon>Brachionus</taxon>
    </lineage>
</organism>
<dbReference type="Pfam" id="PF00505">
    <property type="entry name" value="HMG_box"/>
    <property type="match status" value="1"/>
</dbReference>
<sequence length="258" mass="30988">MLKNLICNGFRCFNKLNLFPKELAFAGFKNHTTISSCQDVEKYKPIFLNYSTNVSYPKYYVWKMIDIQRHERISGYLFFVMEQLKSKSLKQKRIKDIAERWNSMSDKDRKPYIDLADKNRKKLTQQKMNILSTLNKNDVKNLTYDITKEKFRRFLQIKEIRIKKEKIRQNAPKRPSGAFFLYCETLNRGEANSKEFVRDAADKWKKMSEQDRQKFVDQANELMQQYKRDYSEWESKMVEKGKNNLIRKKSVATIDFET</sequence>
<dbReference type="InterPro" id="IPR050342">
    <property type="entry name" value="HMGB"/>
</dbReference>
<reference evidence="4 5" key="1">
    <citation type="journal article" date="2018" name="Sci. Rep.">
        <title>Genomic signatures of local adaptation to the degree of environmental predictability in rotifers.</title>
        <authorList>
            <person name="Franch-Gras L."/>
            <person name="Hahn C."/>
            <person name="Garcia-Roger E.M."/>
            <person name="Carmona M.J."/>
            <person name="Serra M."/>
            <person name="Gomez A."/>
        </authorList>
    </citation>
    <scope>NUCLEOTIDE SEQUENCE [LARGE SCALE GENOMIC DNA]</scope>
    <source>
        <strain evidence="4">HYR1</strain>
    </source>
</reference>
<dbReference type="GO" id="GO:0003677">
    <property type="term" value="F:DNA binding"/>
    <property type="evidence" value="ECO:0007669"/>
    <property type="project" value="UniProtKB-UniRule"/>
</dbReference>
<proteinExistence type="predicted"/>
<keyword evidence="2" id="KW-0539">Nucleus</keyword>
<dbReference type="CDD" id="cd00084">
    <property type="entry name" value="HMG-box_SF"/>
    <property type="match status" value="1"/>
</dbReference>
<protein>
    <submittedName>
        <fullName evidence="4">Transcription factor mitochondrial</fullName>
    </submittedName>
</protein>
<dbReference type="GO" id="GO:0005634">
    <property type="term" value="C:nucleus"/>
    <property type="evidence" value="ECO:0007669"/>
    <property type="project" value="UniProtKB-UniRule"/>
</dbReference>
<dbReference type="STRING" id="10195.A0A3M7Q347"/>
<evidence type="ECO:0000259" key="3">
    <source>
        <dbReference type="PROSITE" id="PS50118"/>
    </source>
</evidence>
<gene>
    <name evidence="4" type="ORF">BpHYR1_038083</name>
</gene>
<dbReference type="InterPro" id="IPR009071">
    <property type="entry name" value="HMG_box_dom"/>
</dbReference>
<dbReference type="GO" id="GO:0006357">
    <property type="term" value="P:regulation of transcription by RNA polymerase II"/>
    <property type="evidence" value="ECO:0007669"/>
    <property type="project" value="TreeGrafter"/>
</dbReference>
<feature type="DNA-binding region" description="HMG box" evidence="2">
    <location>
        <begin position="172"/>
        <end position="234"/>
    </location>
</feature>
<dbReference type="PROSITE" id="PS50118">
    <property type="entry name" value="HMG_BOX_2"/>
    <property type="match status" value="2"/>
</dbReference>
<feature type="domain" description="HMG box" evidence="3">
    <location>
        <begin position="172"/>
        <end position="234"/>
    </location>
</feature>
<evidence type="ECO:0000313" key="4">
    <source>
        <dbReference type="EMBL" id="RNA05876.1"/>
    </source>
</evidence>
<feature type="DNA-binding region" description="HMG box" evidence="2">
    <location>
        <begin position="69"/>
        <end position="131"/>
    </location>
</feature>
<feature type="domain" description="HMG box" evidence="3">
    <location>
        <begin position="69"/>
        <end position="131"/>
    </location>
</feature>
<dbReference type="Gene3D" id="1.10.30.10">
    <property type="entry name" value="High mobility group box domain"/>
    <property type="match status" value="2"/>
</dbReference>